<evidence type="ECO:0000313" key="1">
    <source>
        <dbReference type="EMBL" id="KAK3360753.1"/>
    </source>
</evidence>
<sequence>MAREGRGTALAELTFAQIIDGLPTKASSYHAELCPGVVKKTRQIRDAFDPMSFTFKTELLSAFQRMSPNMQKFELRLLEMLADACHQIASYLYSLDNGVHKHSLYYTWRDFAEPASPDPRLLVYRAPTPFYHLSYQDFNQYPNGISDVVGYWAEAKIIGGVMVFDRGESGTECRDVFLHSCYVNGPATIHPPTPRQYDALISFLVTPANPDISCPLPIHATSENRWRWDPFDAITKYHIFRDRYERKPPRSSIKDGCVHRASNWPETGDEMIYTLKQYRAAQGEESFDQAERERLEENMNKITPSSPLWRGKWEW</sequence>
<dbReference type="EMBL" id="JAUIQD010000002">
    <property type="protein sequence ID" value="KAK3360753.1"/>
    <property type="molecule type" value="Genomic_DNA"/>
</dbReference>
<name>A0AAJ0HST5_9PEZI</name>
<comment type="caution">
    <text evidence="1">The sequence shown here is derived from an EMBL/GenBank/DDBJ whole genome shotgun (WGS) entry which is preliminary data.</text>
</comment>
<evidence type="ECO:0000313" key="2">
    <source>
        <dbReference type="Proteomes" id="UP001275084"/>
    </source>
</evidence>
<proteinExistence type="predicted"/>
<gene>
    <name evidence="1" type="ORF">B0T25DRAFT_588984</name>
</gene>
<reference evidence="1" key="2">
    <citation type="submission" date="2023-06" db="EMBL/GenBank/DDBJ databases">
        <authorList>
            <consortium name="Lawrence Berkeley National Laboratory"/>
            <person name="Haridas S."/>
            <person name="Hensen N."/>
            <person name="Bonometti L."/>
            <person name="Westerberg I."/>
            <person name="Brannstrom I.O."/>
            <person name="Guillou S."/>
            <person name="Cros-Aarteil S."/>
            <person name="Calhoun S."/>
            <person name="Kuo A."/>
            <person name="Mondo S."/>
            <person name="Pangilinan J."/>
            <person name="Riley R."/>
            <person name="Labutti K."/>
            <person name="Andreopoulos B."/>
            <person name="Lipzen A."/>
            <person name="Chen C."/>
            <person name="Yanf M."/>
            <person name="Daum C."/>
            <person name="Ng V."/>
            <person name="Clum A."/>
            <person name="Steindorff A."/>
            <person name="Ohm R."/>
            <person name="Martin F."/>
            <person name="Silar P."/>
            <person name="Natvig D."/>
            <person name="Lalanne C."/>
            <person name="Gautier V."/>
            <person name="Ament-Velasquez S.L."/>
            <person name="Kruys A."/>
            <person name="Hutchinson M.I."/>
            <person name="Powell A.J."/>
            <person name="Barry K."/>
            <person name="Miller A.N."/>
            <person name="Grigoriev I.V."/>
            <person name="Debuchy R."/>
            <person name="Gladieux P."/>
            <person name="Thoren M.H."/>
            <person name="Johannesson H."/>
        </authorList>
    </citation>
    <scope>NUCLEOTIDE SEQUENCE</scope>
    <source>
        <strain evidence="1">CBS 955.72</strain>
    </source>
</reference>
<protein>
    <submittedName>
        <fullName evidence="1">Uncharacterized protein</fullName>
    </submittedName>
</protein>
<accession>A0AAJ0HST5</accession>
<reference evidence="1" key="1">
    <citation type="journal article" date="2023" name="Mol. Phylogenet. Evol.">
        <title>Genome-scale phylogeny and comparative genomics of the fungal order Sordariales.</title>
        <authorList>
            <person name="Hensen N."/>
            <person name="Bonometti L."/>
            <person name="Westerberg I."/>
            <person name="Brannstrom I.O."/>
            <person name="Guillou S."/>
            <person name="Cros-Aarteil S."/>
            <person name="Calhoun S."/>
            <person name="Haridas S."/>
            <person name="Kuo A."/>
            <person name="Mondo S."/>
            <person name="Pangilinan J."/>
            <person name="Riley R."/>
            <person name="LaButti K."/>
            <person name="Andreopoulos B."/>
            <person name="Lipzen A."/>
            <person name="Chen C."/>
            <person name="Yan M."/>
            <person name="Daum C."/>
            <person name="Ng V."/>
            <person name="Clum A."/>
            <person name="Steindorff A."/>
            <person name="Ohm R.A."/>
            <person name="Martin F."/>
            <person name="Silar P."/>
            <person name="Natvig D.O."/>
            <person name="Lalanne C."/>
            <person name="Gautier V."/>
            <person name="Ament-Velasquez S.L."/>
            <person name="Kruys A."/>
            <person name="Hutchinson M.I."/>
            <person name="Powell A.J."/>
            <person name="Barry K."/>
            <person name="Miller A.N."/>
            <person name="Grigoriev I.V."/>
            <person name="Debuchy R."/>
            <person name="Gladieux P."/>
            <person name="Hiltunen Thoren M."/>
            <person name="Johannesson H."/>
        </authorList>
    </citation>
    <scope>NUCLEOTIDE SEQUENCE</scope>
    <source>
        <strain evidence="1">CBS 955.72</strain>
    </source>
</reference>
<dbReference type="Proteomes" id="UP001275084">
    <property type="component" value="Unassembled WGS sequence"/>
</dbReference>
<organism evidence="1 2">
    <name type="scientific">Lasiosphaeria hispida</name>
    <dbReference type="NCBI Taxonomy" id="260671"/>
    <lineage>
        <taxon>Eukaryota</taxon>
        <taxon>Fungi</taxon>
        <taxon>Dikarya</taxon>
        <taxon>Ascomycota</taxon>
        <taxon>Pezizomycotina</taxon>
        <taxon>Sordariomycetes</taxon>
        <taxon>Sordariomycetidae</taxon>
        <taxon>Sordariales</taxon>
        <taxon>Lasiosphaeriaceae</taxon>
        <taxon>Lasiosphaeria</taxon>
    </lineage>
</organism>
<dbReference type="AlphaFoldDB" id="A0AAJ0HST5"/>
<keyword evidence="2" id="KW-1185">Reference proteome</keyword>